<dbReference type="InterPro" id="IPR047057">
    <property type="entry name" value="MerR_fam"/>
</dbReference>
<evidence type="ECO:0000313" key="3">
    <source>
        <dbReference type="EMBL" id="GIF78712.1"/>
    </source>
</evidence>
<dbReference type="Gene3D" id="1.10.1660.10">
    <property type="match status" value="1"/>
</dbReference>
<dbReference type="AlphaFoldDB" id="A0A8J3JDS1"/>
<dbReference type="Gene3D" id="3.20.80.10">
    <property type="entry name" value="Regulatory factor, effector binding domain"/>
    <property type="match status" value="1"/>
</dbReference>
<dbReference type="PANTHER" id="PTHR30204:SF97">
    <property type="entry name" value="MERR FAMILY REGULATORY PROTEIN"/>
    <property type="match status" value="1"/>
</dbReference>
<dbReference type="RefSeq" id="WP_203740291.1">
    <property type="nucleotide sequence ID" value="NZ_BONF01000001.1"/>
</dbReference>
<dbReference type="Pfam" id="PF13411">
    <property type="entry name" value="MerR_1"/>
    <property type="match status" value="1"/>
</dbReference>
<dbReference type="PROSITE" id="PS50937">
    <property type="entry name" value="HTH_MERR_2"/>
    <property type="match status" value="1"/>
</dbReference>
<dbReference type="SUPFAM" id="SSF46955">
    <property type="entry name" value="Putative DNA-binding domain"/>
    <property type="match status" value="1"/>
</dbReference>
<dbReference type="InterPro" id="IPR029442">
    <property type="entry name" value="GyrI-like"/>
</dbReference>
<sequence length="272" mass="30101">MFTIGDFAKLGGVSVRMLRHYDAIGLLPPASVDPASGYRLYRAEQLWRLNKLVALKDLGFTLQQVQAILDDRLDVAELRGMLRLRREELAAQVAADTARLAMVEARLRMIEEEGRMPTQDVTVKQIAPLRVAELTAVAEGYIPAHIGPVISPLYPELMRRLDKAGITPLGAPAIAYYEPDGDNVLVHAAMQVADAPDPAHDFTVVDLPEVHAATLIHHGPMDDVLASIQTLARWIEQHGYRPLGYHREVYLDYHPDSPETGITELQVPITPA</sequence>
<dbReference type="InterPro" id="IPR011256">
    <property type="entry name" value="Reg_factor_effector_dom_sf"/>
</dbReference>
<keyword evidence="4" id="KW-1185">Reference proteome</keyword>
<dbReference type="EMBL" id="BONF01000001">
    <property type="protein sequence ID" value="GIF78712.1"/>
    <property type="molecule type" value="Genomic_DNA"/>
</dbReference>
<organism evidence="3 4">
    <name type="scientific">Catellatospora bangladeshensis</name>
    <dbReference type="NCBI Taxonomy" id="310355"/>
    <lineage>
        <taxon>Bacteria</taxon>
        <taxon>Bacillati</taxon>
        <taxon>Actinomycetota</taxon>
        <taxon>Actinomycetes</taxon>
        <taxon>Micromonosporales</taxon>
        <taxon>Micromonosporaceae</taxon>
        <taxon>Catellatospora</taxon>
    </lineage>
</organism>
<dbReference type="SMART" id="SM00871">
    <property type="entry name" value="AraC_E_bind"/>
    <property type="match status" value="1"/>
</dbReference>
<feature type="domain" description="HTH merR-type" evidence="2">
    <location>
        <begin position="1"/>
        <end position="71"/>
    </location>
</feature>
<protein>
    <submittedName>
        <fullName evidence="3">MerR family transcriptional regulator</fullName>
    </submittedName>
</protein>
<dbReference type="Pfam" id="PF06445">
    <property type="entry name" value="GyrI-like"/>
    <property type="match status" value="1"/>
</dbReference>
<name>A0A8J3JDS1_9ACTN</name>
<dbReference type="SMART" id="SM00422">
    <property type="entry name" value="HTH_MERR"/>
    <property type="match status" value="1"/>
</dbReference>
<dbReference type="InterPro" id="IPR010499">
    <property type="entry name" value="AraC_E-bd"/>
</dbReference>
<dbReference type="PANTHER" id="PTHR30204">
    <property type="entry name" value="REDOX-CYCLING DRUG-SENSING TRANSCRIPTIONAL ACTIVATOR SOXR"/>
    <property type="match status" value="1"/>
</dbReference>
<dbReference type="Proteomes" id="UP000601223">
    <property type="component" value="Unassembled WGS sequence"/>
</dbReference>
<dbReference type="GO" id="GO:0003677">
    <property type="term" value="F:DNA binding"/>
    <property type="evidence" value="ECO:0007669"/>
    <property type="project" value="UniProtKB-KW"/>
</dbReference>
<reference evidence="3 4" key="1">
    <citation type="submission" date="2021-01" db="EMBL/GenBank/DDBJ databases">
        <title>Whole genome shotgun sequence of Catellatospora bangladeshensis NBRC 107357.</title>
        <authorList>
            <person name="Komaki H."/>
            <person name="Tamura T."/>
        </authorList>
    </citation>
    <scope>NUCLEOTIDE SEQUENCE [LARGE SCALE GENOMIC DNA]</scope>
    <source>
        <strain evidence="3 4">NBRC 107357</strain>
    </source>
</reference>
<keyword evidence="1" id="KW-0238">DNA-binding</keyword>
<dbReference type="InterPro" id="IPR009061">
    <property type="entry name" value="DNA-bd_dom_put_sf"/>
</dbReference>
<comment type="caution">
    <text evidence="3">The sequence shown here is derived from an EMBL/GenBank/DDBJ whole genome shotgun (WGS) entry which is preliminary data.</text>
</comment>
<evidence type="ECO:0000313" key="4">
    <source>
        <dbReference type="Proteomes" id="UP000601223"/>
    </source>
</evidence>
<gene>
    <name evidence="3" type="ORF">Cba03nite_00610</name>
</gene>
<dbReference type="GO" id="GO:0003700">
    <property type="term" value="F:DNA-binding transcription factor activity"/>
    <property type="evidence" value="ECO:0007669"/>
    <property type="project" value="InterPro"/>
</dbReference>
<dbReference type="InterPro" id="IPR000551">
    <property type="entry name" value="MerR-type_HTH_dom"/>
</dbReference>
<accession>A0A8J3JDS1</accession>
<evidence type="ECO:0000259" key="2">
    <source>
        <dbReference type="PROSITE" id="PS50937"/>
    </source>
</evidence>
<proteinExistence type="predicted"/>
<evidence type="ECO:0000256" key="1">
    <source>
        <dbReference type="ARBA" id="ARBA00023125"/>
    </source>
</evidence>
<dbReference type="SUPFAM" id="SSF55136">
    <property type="entry name" value="Probable bacterial effector-binding domain"/>
    <property type="match status" value="1"/>
</dbReference>
<dbReference type="CDD" id="cd01107">
    <property type="entry name" value="HTH_BmrR"/>
    <property type="match status" value="1"/>
</dbReference>